<comment type="caution">
    <text evidence="4">The sequence shown here is derived from an EMBL/GenBank/DDBJ whole genome shotgun (WGS) entry which is preliminary data.</text>
</comment>
<feature type="compositionally biased region" description="Low complexity" evidence="2">
    <location>
        <begin position="82"/>
        <end position="110"/>
    </location>
</feature>
<gene>
    <name evidence="4" type="ORF">EDS130_LOCUS41108</name>
</gene>
<dbReference type="InterPro" id="IPR009003">
    <property type="entry name" value="Peptidase_S1_PA"/>
</dbReference>
<sequence length="775" mass="81995">MVIMDGWQFQCTITSCLPIANITVSNILNCQVSCLENSQCKAASFRQSTSNCQLFSNDVNQNTTLVGTAGTVTMVVIDGTRTPSASSPPTSSSSPSASTSSPSASTSTSSVSVCNSTYSSSLTFSTGSQPFSAAVIDVNSDSKPDIIAANSGADTVSVFLNKGNGTFSPQTTYSTGTGSQPLSVAVADVNSDSNPDIVTANYATSTVSVLLNNGNGTFSSKTTFTAGSHTYAVAIADVNSDSKPDIITANYGADTVSILLNNGNGTFLPQTTFTTDSSPSAVQIVDVNSDSKPDIITANYDGNTVSVLLNKGNGTFSSQTTYSTATAPDSVAVADVNSDSKPDIVTANHDANTVSVFLNKDNGTFSSQTTYATGTKPYSVALFDVNCDSKADIIAANKDSDTVSILLNKGNGTFSPQITYTTDTGPAFVAVIDRLKETYIKVSISLFVLIGLIYYVVAAPTANEPLQIVTARADTSRSFSVDKHVDKVLSFWTDDKLKAARPVMPNRKLNAQSATKLQPIANGPLGFVDGTIGSLQKAAVEAGIVSGIDQNDPSSRKVFSGTGRHTYTVGKIFWNITADTYGMCSGTIVTAGHCCYDYDAKKWRINQNFIFIPGYNNGAQPYGKWAARAMTAYSSWAVNKNFNYDVCFVNLYTNSKGQHIQALQGSEGLGYNYPRNALTYSFGYPYNLQQGQVMQYCSGKAAASKYGNGFNGQTIPCDMTGGCSGGPWFQSFDTTVGVGIITSLNSFIINSIANYMNGPYFDSSIWSLYQQCAIK</sequence>
<feature type="domain" description="Apple" evidence="3">
    <location>
        <begin position="11"/>
        <end position="78"/>
    </location>
</feature>
<dbReference type="Proteomes" id="UP000663852">
    <property type="component" value="Unassembled WGS sequence"/>
</dbReference>
<dbReference type="InterPro" id="IPR013517">
    <property type="entry name" value="FG-GAP"/>
</dbReference>
<evidence type="ECO:0000313" key="5">
    <source>
        <dbReference type="Proteomes" id="UP000663852"/>
    </source>
</evidence>
<proteinExistence type="predicted"/>
<dbReference type="Gene3D" id="2.30.30.100">
    <property type="match status" value="6"/>
</dbReference>
<dbReference type="InterPro" id="IPR028994">
    <property type="entry name" value="Integrin_alpha_N"/>
</dbReference>
<evidence type="ECO:0000256" key="1">
    <source>
        <dbReference type="ARBA" id="ARBA00022729"/>
    </source>
</evidence>
<dbReference type="EMBL" id="CAJNOJ010000524">
    <property type="protein sequence ID" value="CAF1475852.1"/>
    <property type="molecule type" value="Genomic_DNA"/>
</dbReference>
<dbReference type="Pfam" id="PF01839">
    <property type="entry name" value="FG-GAP"/>
    <property type="match status" value="1"/>
</dbReference>
<dbReference type="AlphaFoldDB" id="A0A815RDY0"/>
<dbReference type="Gene3D" id="3.50.4.10">
    <property type="entry name" value="Hepatocyte Growth Factor"/>
    <property type="match status" value="1"/>
</dbReference>
<dbReference type="PANTHER" id="PTHR46580">
    <property type="entry name" value="SENSOR KINASE-RELATED"/>
    <property type="match status" value="1"/>
</dbReference>
<evidence type="ECO:0000256" key="2">
    <source>
        <dbReference type="SAM" id="MobiDB-lite"/>
    </source>
</evidence>
<dbReference type="Pfam" id="PF13517">
    <property type="entry name" value="FG-GAP_3"/>
    <property type="match status" value="2"/>
</dbReference>
<organism evidence="4 5">
    <name type="scientific">Adineta ricciae</name>
    <name type="common">Rotifer</name>
    <dbReference type="NCBI Taxonomy" id="249248"/>
    <lineage>
        <taxon>Eukaryota</taxon>
        <taxon>Metazoa</taxon>
        <taxon>Spiralia</taxon>
        <taxon>Gnathifera</taxon>
        <taxon>Rotifera</taxon>
        <taxon>Eurotatoria</taxon>
        <taxon>Bdelloidea</taxon>
        <taxon>Adinetida</taxon>
        <taxon>Adinetidae</taxon>
        <taxon>Adineta</taxon>
    </lineage>
</organism>
<dbReference type="InterPro" id="IPR043504">
    <property type="entry name" value="Peptidase_S1_PA_chymotrypsin"/>
</dbReference>
<dbReference type="SUPFAM" id="SSF50494">
    <property type="entry name" value="Trypsin-like serine proteases"/>
    <property type="match status" value="1"/>
</dbReference>
<dbReference type="Pfam" id="PF00024">
    <property type="entry name" value="PAN_1"/>
    <property type="match status" value="1"/>
</dbReference>
<feature type="region of interest" description="Disordered" evidence="2">
    <location>
        <begin position="79"/>
        <end position="110"/>
    </location>
</feature>
<dbReference type="InterPro" id="IPR003609">
    <property type="entry name" value="Pan_app"/>
</dbReference>
<evidence type="ECO:0000259" key="3">
    <source>
        <dbReference type="PROSITE" id="PS50948"/>
    </source>
</evidence>
<dbReference type="PROSITE" id="PS50948">
    <property type="entry name" value="PAN"/>
    <property type="match status" value="1"/>
</dbReference>
<name>A0A815RDY0_ADIRI</name>
<accession>A0A815RDY0</accession>
<dbReference type="Gene3D" id="2.40.10.10">
    <property type="entry name" value="Trypsin-like serine proteases"/>
    <property type="match status" value="2"/>
</dbReference>
<reference evidence="4" key="1">
    <citation type="submission" date="2021-02" db="EMBL/GenBank/DDBJ databases">
        <authorList>
            <person name="Nowell W R."/>
        </authorList>
    </citation>
    <scope>NUCLEOTIDE SEQUENCE</scope>
</reference>
<evidence type="ECO:0000313" key="4">
    <source>
        <dbReference type="EMBL" id="CAF1475852.1"/>
    </source>
</evidence>
<dbReference type="SUPFAM" id="SSF69318">
    <property type="entry name" value="Integrin alpha N-terminal domain"/>
    <property type="match status" value="1"/>
</dbReference>
<protein>
    <recommendedName>
        <fullName evidence="3">Apple domain-containing protein</fullName>
    </recommendedName>
</protein>
<dbReference type="PANTHER" id="PTHR46580:SF4">
    <property type="entry name" value="ATP_GTP-BINDING PROTEIN"/>
    <property type="match status" value="1"/>
</dbReference>
<keyword evidence="1" id="KW-0732">Signal</keyword>